<protein>
    <submittedName>
        <fullName evidence="1">Uncharacterized protein</fullName>
    </submittedName>
</protein>
<proteinExistence type="predicted"/>
<sequence>MKRKLVDVQGLPRLIVERISKHRMHHHKDRGCSPLIVFELNTALTRMEVLLEALSKIDFYDMSLVHDQILFDTEDGDNIIAIFTSFQRQFIGRNPTTVLLFDAIIDLCTTLHIRDEEWWVEYSRFN</sequence>
<dbReference type="EMBL" id="MN103543">
    <property type="protein sequence ID" value="QEM42071.1"/>
    <property type="molecule type" value="Genomic_DNA"/>
</dbReference>
<reference evidence="1 2" key="1">
    <citation type="submission" date="2019-06" db="EMBL/GenBank/DDBJ databases">
        <title>A distant relative of Phikzvirus genus phages from a therapeutic phage collection.</title>
        <authorList>
            <person name="Hejnowicz M.S."/>
            <person name="Dabrowski K."/>
            <person name="Gawor J."/>
            <person name="Weber-Dabrowska B."/>
            <person name="Gromadka R."/>
            <person name="Lobocka M.B."/>
        </authorList>
    </citation>
    <scope>NUCLEOTIDE SEQUENCE [LARGE SCALE GENOMIC DNA]</scope>
</reference>
<evidence type="ECO:0000313" key="2">
    <source>
        <dbReference type="Proteomes" id="UP000322144"/>
    </source>
</evidence>
<dbReference type="Proteomes" id="UP000322144">
    <property type="component" value="Segment"/>
</dbReference>
<accession>A0A5C1K985</accession>
<dbReference type="KEGG" id="vg:77937092"/>
<evidence type="ECO:0000313" key="1">
    <source>
        <dbReference type="EMBL" id="QEM42071.1"/>
    </source>
</evidence>
<dbReference type="RefSeq" id="YP_010661082.1">
    <property type="nucleotide sequence ID" value="NC_070882.1"/>
</dbReference>
<keyword evidence="2" id="KW-1185">Reference proteome</keyword>
<organism evidence="1 2">
    <name type="scientific">Pseudomonas phage vB_PaeM_PS119XW</name>
    <dbReference type="NCBI Taxonomy" id="2601632"/>
    <lineage>
        <taxon>Viruses</taxon>
        <taxon>Duplodnaviria</taxon>
        <taxon>Heunggongvirae</taxon>
        <taxon>Uroviricota</taxon>
        <taxon>Caudoviricetes</taxon>
        <taxon>Chimalliviridae</taxon>
        <taxon>Pawinskivirus</taxon>
        <taxon>Pawinskivirus PS119XW</taxon>
    </lineage>
</organism>
<name>A0A5C1K985_9CAUD</name>
<dbReference type="GeneID" id="77937092"/>